<proteinExistence type="inferred from homology"/>
<dbReference type="InterPro" id="IPR002104">
    <property type="entry name" value="Integrase_catalytic"/>
</dbReference>
<dbReference type="Proteomes" id="UP000093412">
    <property type="component" value="Unassembled WGS sequence"/>
</dbReference>
<protein>
    <submittedName>
        <fullName evidence="5">Prophage phiRv2 integrase</fullName>
    </submittedName>
</protein>
<dbReference type="InterPro" id="IPR011010">
    <property type="entry name" value="DNA_brk_join_enz"/>
</dbReference>
<dbReference type="PANTHER" id="PTHR30349:SF64">
    <property type="entry name" value="PROPHAGE INTEGRASE INTD-RELATED"/>
    <property type="match status" value="1"/>
</dbReference>
<keyword evidence="3" id="KW-0233">DNA recombination</keyword>
<dbReference type="InterPro" id="IPR010998">
    <property type="entry name" value="Integrase_recombinase_N"/>
</dbReference>
<sequence>MRYAVPGSRPNLSVNAPATFSTKRAATAWLARARTEILDGALRPGSLASRVALAEYAEEWVTNRRSARGGPLRPSTAATYRHYLRKQIGPTLGALTLEVTPAVIRAWNAALPSGTPTINARAYALLKSICSSAVEEGLMPSQPCAIRGGAQTRAKTPVVTATPAQVIELADAVPEHLRLAILLGAWCQVRAGEVLELRRGDVTEETVRVDRGVTFPPGGPVVGPPKTGAGVRTIAVPPHRAQAVRDHLKQWVNSPDDALPFPRHPGETSHLHLSTFAHEVNVAVKRTSLPETFRFHHLRHTGFTLAAQSGATVAELQARAGHSTPHMALKYQHASSERDQSLAATLSRLADGG</sequence>
<dbReference type="Gene3D" id="1.10.443.10">
    <property type="entry name" value="Intergrase catalytic core"/>
    <property type="match status" value="1"/>
</dbReference>
<dbReference type="PROSITE" id="PS51898">
    <property type="entry name" value="TYR_RECOMBINASE"/>
    <property type="match status" value="1"/>
</dbReference>
<comment type="similarity">
    <text evidence="1">Belongs to the 'phage' integrase family.</text>
</comment>
<dbReference type="PANTHER" id="PTHR30349">
    <property type="entry name" value="PHAGE INTEGRASE-RELATED"/>
    <property type="match status" value="1"/>
</dbReference>
<accession>A0ABX2Y7Z1</accession>
<dbReference type="Pfam" id="PF00589">
    <property type="entry name" value="Phage_integrase"/>
    <property type="match status" value="1"/>
</dbReference>
<evidence type="ECO:0000256" key="1">
    <source>
        <dbReference type="ARBA" id="ARBA00008857"/>
    </source>
</evidence>
<keyword evidence="6" id="KW-1185">Reference proteome</keyword>
<evidence type="ECO:0000313" key="5">
    <source>
        <dbReference type="EMBL" id="OCI32710.1"/>
    </source>
</evidence>
<keyword evidence="2" id="KW-0238">DNA-binding</keyword>
<name>A0ABX2Y7Z1_9CELL</name>
<feature type="domain" description="Tyr recombinase" evidence="4">
    <location>
        <begin position="154"/>
        <end position="344"/>
    </location>
</feature>
<dbReference type="Gene3D" id="1.10.150.130">
    <property type="match status" value="1"/>
</dbReference>
<gene>
    <name evidence="5" type="ORF">OERS_06410</name>
</gene>
<reference evidence="5 6" key="1">
    <citation type="submission" date="2016-06" db="EMBL/GenBank/DDBJ databases">
        <title>Genome sequence of Oerskovia enterophila DSM 43852.</title>
        <authorList>
            <person name="Poehlein A."/>
            <person name="Jag V."/>
            <person name="Bengelsdorf F.R."/>
            <person name="Daniel R."/>
            <person name="Duerre P."/>
        </authorList>
    </citation>
    <scope>NUCLEOTIDE SEQUENCE [LARGE SCALE GENOMIC DNA]</scope>
    <source>
        <strain evidence="5 6">DSM 43852</strain>
    </source>
</reference>
<organism evidence="5 6">
    <name type="scientific">Oerskovia enterophila</name>
    <dbReference type="NCBI Taxonomy" id="43678"/>
    <lineage>
        <taxon>Bacteria</taxon>
        <taxon>Bacillati</taxon>
        <taxon>Actinomycetota</taxon>
        <taxon>Actinomycetes</taxon>
        <taxon>Micrococcales</taxon>
        <taxon>Cellulomonadaceae</taxon>
        <taxon>Oerskovia</taxon>
    </lineage>
</organism>
<comment type="caution">
    <text evidence="5">The sequence shown here is derived from an EMBL/GenBank/DDBJ whole genome shotgun (WGS) entry which is preliminary data.</text>
</comment>
<dbReference type="InterPro" id="IPR013762">
    <property type="entry name" value="Integrase-like_cat_sf"/>
</dbReference>
<evidence type="ECO:0000259" key="4">
    <source>
        <dbReference type="PROSITE" id="PS51898"/>
    </source>
</evidence>
<dbReference type="SUPFAM" id="SSF56349">
    <property type="entry name" value="DNA breaking-rejoining enzymes"/>
    <property type="match status" value="1"/>
</dbReference>
<evidence type="ECO:0000256" key="2">
    <source>
        <dbReference type="ARBA" id="ARBA00023125"/>
    </source>
</evidence>
<dbReference type="InterPro" id="IPR050090">
    <property type="entry name" value="Tyrosine_recombinase_XerCD"/>
</dbReference>
<dbReference type="EMBL" id="MAQA01000004">
    <property type="protein sequence ID" value="OCI32710.1"/>
    <property type="molecule type" value="Genomic_DNA"/>
</dbReference>
<evidence type="ECO:0000256" key="3">
    <source>
        <dbReference type="ARBA" id="ARBA00023172"/>
    </source>
</evidence>
<evidence type="ECO:0000313" key="6">
    <source>
        <dbReference type="Proteomes" id="UP000093412"/>
    </source>
</evidence>